<gene>
    <name evidence="6" type="ORF">PBY51_005046</name>
</gene>
<dbReference type="EMBL" id="JAUZQC010000018">
    <property type="protein sequence ID" value="KAK5854894.1"/>
    <property type="molecule type" value="Genomic_DNA"/>
</dbReference>
<keyword evidence="7" id="KW-1185">Reference proteome</keyword>
<comment type="function">
    <text evidence="4">Involved in signal transduction through the Wnt pathway.</text>
</comment>
<evidence type="ECO:0000256" key="5">
    <source>
        <dbReference type="SAM" id="MobiDB-lite"/>
    </source>
</evidence>
<evidence type="ECO:0000313" key="6">
    <source>
        <dbReference type="EMBL" id="KAK5854894.1"/>
    </source>
</evidence>
<dbReference type="PANTHER" id="PTHR23194">
    <property type="entry name" value="PYGOPUS"/>
    <property type="match status" value="1"/>
</dbReference>
<comment type="subcellular location">
    <subcellularLocation>
        <location evidence="1">Nucleus</location>
    </subcellularLocation>
</comment>
<feature type="compositionally biased region" description="Gly residues" evidence="5">
    <location>
        <begin position="138"/>
        <end position="153"/>
    </location>
</feature>
<feature type="region of interest" description="Disordered" evidence="5">
    <location>
        <begin position="1"/>
        <end position="156"/>
    </location>
</feature>
<evidence type="ECO:0000256" key="3">
    <source>
        <dbReference type="ARBA" id="ARBA00023242"/>
    </source>
</evidence>
<name>A0AAN8AG99_ELEMC</name>
<dbReference type="PANTHER" id="PTHR23194:SF7">
    <property type="entry name" value="PYGOPUS HOMOLOG 2"/>
    <property type="match status" value="1"/>
</dbReference>
<feature type="compositionally biased region" description="Gly residues" evidence="5">
    <location>
        <begin position="88"/>
        <end position="119"/>
    </location>
</feature>
<proteinExistence type="predicted"/>
<dbReference type="GO" id="GO:0005634">
    <property type="term" value="C:nucleus"/>
    <property type="evidence" value="ECO:0007669"/>
    <property type="project" value="UniProtKB-SubCell"/>
</dbReference>
<dbReference type="GO" id="GO:0016055">
    <property type="term" value="P:Wnt signaling pathway"/>
    <property type="evidence" value="ECO:0007669"/>
    <property type="project" value="UniProtKB-KW"/>
</dbReference>
<comment type="caution">
    <text evidence="6">The sequence shown here is derived from an EMBL/GenBank/DDBJ whole genome shotgun (WGS) entry which is preliminary data.</text>
</comment>
<sequence length="250" mass="25341">MAAESGRLLAGQGKRSKASQMKSPEKKKARKSTNQAAGFSHLTEFAPPPTPMVDHLVASNPFDDDFGPPSRPSGTGGPGSAPFLPSPGAGGGGGYGGGGRMGVGMGFMGGPGGPGGGQPGRRPPFGPPSNAGPHHQLGFGGMPGFGGGGGGAAAGEEVVDSPPVALLSSICHQTLVHRCTLGQDSIPCYLQGLWEVPEEVGLPTLGLACLPSSNTDRVDTHSIAHRYLVVEAPEGPHMAPCLPWEEWVLE</sequence>
<accession>A0AAN8AG99</accession>
<dbReference type="InterPro" id="IPR052475">
    <property type="entry name" value="Wnt_Signal_Transd_Protein"/>
</dbReference>
<evidence type="ECO:0000256" key="2">
    <source>
        <dbReference type="ARBA" id="ARBA00022687"/>
    </source>
</evidence>
<evidence type="ECO:0000256" key="1">
    <source>
        <dbReference type="ARBA" id="ARBA00004123"/>
    </source>
</evidence>
<evidence type="ECO:0000256" key="4">
    <source>
        <dbReference type="ARBA" id="ARBA00037400"/>
    </source>
</evidence>
<keyword evidence="2" id="KW-0879">Wnt signaling pathway</keyword>
<dbReference type="Proteomes" id="UP001346869">
    <property type="component" value="Unassembled WGS sequence"/>
</dbReference>
<dbReference type="AlphaFoldDB" id="A0AAN8AG99"/>
<reference evidence="6 7" key="1">
    <citation type="journal article" date="2023" name="Genes (Basel)">
        <title>Chromosome-Level Genome Assembly and Circadian Gene Repertoire of the Patagonia Blennie Eleginops maclovinus-The Closest Ancestral Proxy of Antarctic Cryonotothenioids.</title>
        <authorList>
            <person name="Cheng C.C."/>
            <person name="Rivera-Colon A.G."/>
            <person name="Minhas B.F."/>
            <person name="Wilson L."/>
            <person name="Rayamajhi N."/>
            <person name="Vargas-Chacoff L."/>
            <person name="Catchen J.M."/>
        </authorList>
    </citation>
    <scope>NUCLEOTIDE SEQUENCE [LARGE SCALE GENOMIC DNA]</scope>
    <source>
        <strain evidence="6">JMC-PN-2008</strain>
    </source>
</reference>
<reference evidence="6 7" key="2">
    <citation type="journal article" date="2023" name="Mol. Biol. Evol.">
        <title>Genomics of Secondarily Temperate Adaptation in the Only Non-Antarctic Icefish.</title>
        <authorList>
            <person name="Rivera-Colon A.G."/>
            <person name="Rayamajhi N."/>
            <person name="Minhas B.F."/>
            <person name="Madrigal G."/>
            <person name="Bilyk K.T."/>
            <person name="Yoon V."/>
            <person name="Hune M."/>
            <person name="Gregory S."/>
            <person name="Cheng C.H.C."/>
            <person name="Catchen J.M."/>
        </authorList>
    </citation>
    <scope>NUCLEOTIDE SEQUENCE [LARGE SCALE GENOMIC DNA]</scope>
    <source>
        <strain evidence="6">JMC-PN-2008</strain>
    </source>
</reference>
<organism evidence="6 7">
    <name type="scientific">Eleginops maclovinus</name>
    <name type="common">Patagonian blennie</name>
    <name type="synonym">Eleginus maclovinus</name>
    <dbReference type="NCBI Taxonomy" id="56733"/>
    <lineage>
        <taxon>Eukaryota</taxon>
        <taxon>Metazoa</taxon>
        <taxon>Chordata</taxon>
        <taxon>Craniata</taxon>
        <taxon>Vertebrata</taxon>
        <taxon>Euteleostomi</taxon>
        <taxon>Actinopterygii</taxon>
        <taxon>Neopterygii</taxon>
        <taxon>Teleostei</taxon>
        <taxon>Neoteleostei</taxon>
        <taxon>Acanthomorphata</taxon>
        <taxon>Eupercaria</taxon>
        <taxon>Perciformes</taxon>
        <taxon>Notothenioidei</taxon>
        <taxon>Eleginopidae</taxon>
        <taxon>Eleginops</taxon>
    </lineage>
</organism>
<protein>
    <submittedName>
        <fullName evidence="6">Uncharacterized protein</fullName>
    </submittedName>
</protein>
<evidence type="ECO:0000313" key="7">
    <source>
        <dbReference type="Proteomes" id="UP001346869"/>
    </source>
</evidence>
<keyword evidence="3" id="KW-0539">Nucleus</keyword>